<accession>H8I751</accession>
<name>H8I751_METCZ</name>
<dbReference type="OrthoDB" id="147419at2157"/>
<dbReference type="HOGENOM" id="CLU_2091293_0_0_2"/>
<organism evidence="1 2">
    <name type="scientific">Methanocella conradii (strain DSM 24694 / JCM 17849 / CGMCC 1.5162 / HZ254)</name>
    <dbReference type="NCBI Taxonomy" id="1041930"/>
    <lineage>
        <taxon>Archaea</taxon>
        <taxon>Methanobacteriati</taxon>
        <taxon>Methanobacteriota</taxon>
        <taxon>Stenosarchaea group</taxon>
        <taxon>Methanomicrobia</taxon>
        <taxon>Methanocellales</taxon>
        <taxon>Methanocellaceae</taxon>
        <taxon>Methanocella</taxon>
    </lineage>
</organism>
<dbReference type="RefSeq" id="WP_014406133.1">
    <property type="nucleotide sequence ID" value="NC_017034.1"/>
</dbReference>
<dbReference type="STRING" id="1041930.Mtc_1550"/>
<dbReference type="EMBL" id="CP003243">
    <property type="protein sequence ID" value="AFD00302.1"/>
    <property type="molecule type" value="Genomic_DNA"/>
</dbReference>
<dbReference type="AlphaFoldDB" id="H8I751"/>
<gene>
    <name evidence="1" type="ordered locus">Mtc_1550</name>
</gene>
<dbReference type="Proteomes" id="UP000005233">
    <property type="component" value="Chromosome"/>
</dbReference>
<dbReference type="GeneID" id="11971688"/>
<sequence length="116" mass="13286">MKVLDSATRAYRLDGDAVSDESLDIVLSAAYEMLAKNDELAPPFEEWNEEESWENGQRVLSFFARTDVGNEIRVSFHYDDMMARITLSSPEVECYIGDDLFCTISANKRYTLEGWL</sequence>
<evidence type="ECO:0000313" key="2">
    <source>
        <dbReference type="Proteomes" id="UP000005233"/>
    </source>
</evidence>
<proteinExistence type="predicted"/>
<reference evidence="1 2" key="1">
    <citation type="journal article" date="2012" name="J. Bacteriol.">
        <title>Complete genome sequence of a thermophilic methanogen, Methanocella conradii HZ254, isolated from Chinese rice field soil.</title>
        <authorList>
            <person name="Lu Z."/>
            <person name="Lu Y."/>
        </authorList>
    </citation>
    <scope>NUCLEOTIDE SEQUENCE [LARGE SCALE GENOMIC DNA]</scope>
    <source>
        <strain evidence="2">DSM 24694 / JCM 17849 / CGMCC 1.5162 / HZ254</strain>
    </source>
</reference>
<protein>
    <submittedName>
        <fullName evidence="1">Uncharacterized protein</fullName>
    </submittedName>
</protein>
<dbReference type="KEGG" id="mez:Mtc_1550"/>
<keyword evidence="2" id="KW-1185">Reference proteome</keyword>
<evidence type="ECO:0000313" key="1">
    <source>
        <dbReference type="EMBL" id="AFD00302.1"/>
    </source>
</evidence>
<dbReference type="eggNOG" id="arCOG11659">
    <property type="taxonomic scope" value="Archaea"/>
</dbReference>